<keyword evidence="4" id="KW-0813">Transport</keyword>
<accession>A0A0R3RHS3</accession>
<organism evidence="8 9">
    <name type="scientific">Elaeophora elaphi</name>
    <dbReference type="NCBI Taxonomy" id="1147741"/>
    <lineage>
        <taxon>Eukaryota</taxon>
        <taxon>Metazoa</taxon>
        <taxon>Ecdysozoa</taxon>
        <taxon>Nematoda</taxon>
        <taxon>Chromadorea</taxon>
        <taxon>Rhabditida</taxon>
        <taxon>Spirurina</taxon>
        <taxon>Spiruromorpha</taxon>
        <taxon>Filarioidea</taxon>
        <taxon>Onchocercidae</taxon>
        <taxon>Elaeophora</taxon>
    </lineage>
</organism>
<keyword evidence="4" id="KW-0653">Protein transport</keyword>
<evidence type="ECO:0000256" key="3">
    <source>
        <dbReference type="ARBA" id="ARBA00022692"/>
    </source>
</evidence>
<evidence type="ECO:0000256" key="4">
    <source>
        <dbReference type="ARBA" id="ARBA00022856"/>
    </source>
</evidence>
<keyword evidence="3 7" id="KW-0812">Transmembrane</keyword>
<comment type="subcellular location">
    <subcellularLocation>
        <location evidence="1">Membrane</location>
        <topology evidence="1">Multi-pass membrane protein</topology>
    </subcellularLocation>
</comment>
<keyword evidence="5 7" id="KW-1133">Transmembrane helix</keyword>
<dbReference type="GO" id="GO:0015833">
    <property type="term" value="P:peptide transport"/>
    <property type="evidence" value="ECO:0007669"/>
    <property type="project" value="UniProtKB-KW"/>
</dbReference>
<feature type="transmembrane region" description="Helical" evidence="7">
    <location>
        <begin position="288"/>
        <end position="308"/>
    </location>
</feature>
<proteinExistence type="inferred from homology"/>
<dbReference type="PANTHER" id="PTHR11654">
    <property type="entry name" value="OLIGOPEPTIDE TRANSPORTER-RELATED"/>
    <property type="match status" value="1"/>
</dbReference>
<evidence type="ECO:0000313" key="8">
    <source>
        <dbReference type="Proteomes" id="UP000050640"/>
    </source>
</evidence>
<dbReference type="AlphaFoldDB" id="A0A0R3RHS3"/>
<evidence type="ECO:0000256" key="2">
    <source>
        <dbReference type="ARBA" id="ARBA00005982"/>
    </source>
</evidence>
<evidence type="ECO:0000256" key="5">
    <source>
        <dbReference type="ARBA" id="ARBA00022989"/>
    </source>
</evidence>
<dbReference type="Gene3D" id="1.20.1250.20">
    <property type="entry name" value="MFS general substrate transporter like domains"/>
    <property type="match status" value="2"/>
</dbReference>
<dbReference type="InterPro" id="IPR036259">
    <property type="entry name" value="MFS_trans_sf"/>
</dbReference>
<dbReference type="GO" id="GO:0022857">
    <property type="term" value="F:transmembrane transporter activity"/>
    <property type="evidence" value="ECO:0007669"/>
    <property type="project" value="InterPro"/>
</dbReference>
<feature type="transmembrane region" description="Helical" evidence="7">
    <location>
        <begin position="349"/>
        <end position="368"/>
    </location>
</feature>
<reference evidence="9" key="1">
    <citation type="submission" date="2016-04" db="UniProtKB">
        <authorList>
            <consortium name="WormBaseParasite"/>
        </authorList>
    </citation>
    <scope>IDENTIFICATION</scope>
</reference>
<sequence>MNKGSTWVLQARRMDGRVGPFVILPDQMNTFNPLFVLITVPIFEAWVYPLVQKICKVTPLRKMATGGCLAAMAFIMAGVLQLEVNKTMESHPAHGKVFLQVFGNLSHSYQINGTKLTNEKTELSQGFYTVTSNSTKNAENFELNLTSAGSGYVLGVFQSSQNKDSFSYFPYNCEKTENGRTRLYLLVSNDSSLANGNFYIVDVNENIHEKSVIKSGQHLDIRPALISSPEYTLKLGPGNCTVTDCPYNYTIYAEAGGAHVVYIAKNIISVYTVVRPNTVNILWQLPQFFVITVGEVLFSVTGLEFSYSQATPNMKSVLQAVWLMTVFLGNVIDMLISGSHIVAEPAAEFFLYAFMTLIVIGLFIGLAMKYEYNNYAEEKDEQMKYIEKPTSQRAGMECGILSGNNPS</sequence>
<keyword evidence="4" id="KW-0571">Peptide transport</keyword>
<evidence type="ECO:0000256" key="7">
    <source>
        <dbReference type="SAM" id="Phobius"/>
    </source>
</evidence>
<feature type="transmembrane region" description="Helical" evidence="7">
    <location>
        <begin position="320"/>
        <end position="343"/>
    </location>
</feature>
<comment type="similarity">
    <text evidence="2">Belongs to the major facilitator superfamily. Proton-dependent oligopeptide transporter (POT/PTR) (TC 2.A.17) family.</text>
</comment>
<dbReference type="InterPro" id="IPR000109">
    <property type="entry name" value="POT_fam"/>
</dbReference>
<evidence type="ECO:0000256" key="1">
    <source>
        <dbReference type="ARBA" id="ARBA00004141"/>
    </source>
</evidence>
<feature type="transmembrane region" description="Helical" evidence="7">
    <location>
        <begin position="63"/>
        <end position="82"/>
    </location>
</feature>
<dbReference type="Pfam" id="PF00854">
    <property type="entry name" value="PTR2"/>
    <property type="match status" value="2"/>
</dbReference>
<protein>
    <submittedName>
        <fullName evidence="9">Solute carrier family 15 member 2</fullName>
    </submittedName>
</protein>
<evidence type="ECO:0000256" key="6">
    <source>
        <dbReference type="ARBA" id="ARBA00023136"/>
    </source>
</evidence>
<keyword evidence="8" id="KW-1185">Reference proteome</keyword>
<evidence type="ECO:0000313" key="9">
    <source>
        <dbReference type="WBParaSite" id="EEL_0000101401-mRNA-1"/>
    </source>
</evidence>
<keyword evidence="6 7" id="KW-0472">Membrane</keyword>
<dbReference type="WBParaSite" id="EEL_0000101401-mRNA-1">
    <property type="protein sequence ID" value="EEL_0000101401-mRNA-1"/>
    <property type="gene ID" value="EEL_0000101401"/>
</dbReference>
<dbReference type="Proteomes" id="UP000050640">
    <property type="component" value="Unplaced"/>
</dbReference>
<name>A0A0R3RHS3_9BILA</name>
<dbReference type="STRING" id="1147741.A0A0R3RHS3"/>
<dbReference type="GO" id="GO:0016020">
    <property type="term" value="C:membrane"/>
    <property type="evidence" value="ECO:0007669"/>
    <property type="project" value="UniProtKB-SubCell"/>
</dbReference>